<dbReference type="InterPro" id="IPR012910">
    <property type="entry name" value="Plug_dom"/>
</dbReference>
<evidence type="ECO:0000256" key="1">
    <source>
        <dbReference type="PROSITE-ProRule" id="PRU01360"/>
    </source>
</evidence>
<dbReference type="PROSITE" id="PS52016">
    <property type="entry name" value="TONB_DEPENDENT_REC_3"/>
    <property type="match status" value="1"/>
</dbReference>
<proteinExistence type="inferred from homology"/>
<keyword evidence="1" id="KW-0813">Transport</keyword>
<dbReference type="EMBL" id="JAOYOD010000001">
    <property type="protein sequence ID" value="MCV9386661.1"/>
    <property type="molecule type" value="Genomic_DNA"/>
</dbReference>
<dbReference type="InterPro" id="IPR037066">
    <property type="entry name" value="Plug_dom_sf"/>
</dbReference>
<comment type="caution">
    <text evidence="4">The sequence shown here is derived from an EMBL/GenBank/DDBJ whole genome shotgun (WGS) entry which is preliminary data.</text>
</comment>
<evidence type="ECO:0000313" key="4">
    <source>
        <dbReference type="EMBL" id="MCV9386661.1"/>
    </source>
</evidence>
<keyword evidence="2" id="KW-0732">Signal</keyword>
<name>A0ABT3CSH7_9BACT</name>
<feature type="chain" id="PRO_5047411658" evidence="2">
    <location>
        <begin position="19"/>
        <end position="221"/>
    </location>
</feature>
<dbReference type="SUPFAM" id="SSF56935">
    <property type="entry name" value="Porins"/>
    <property type="match status" value="1"/>
</dbReference>
<organism evidence="4 5">
    <name type="scientific">Reichenbachiella ulvae</name>
    <dbReference type="NCBI Taxonomy" id="2980104"/>
    <lineage>
        <taxon>Bacteria</taxon>
        <taxon>Pseudomonadati</taxon>
        <taxon>Bacteroidota</taxon>
        <taxon>Cytophagia</taxon>
        <taxon>Cytophagales</taxon>
        <taxon>Reichenbachiellaceae</taxon>
        <taxon>Reichenbachiella</taxon>
    </lineage>
</organism>
<keyword evidence="1" id="KW-0472">Membrane</keyword>
<dbReference type="Gene3D" id="2.170.130.10">
    <property type="entry name" value="TonB-dependent receptor, plug domain"/>
    <property type="match status" value="1"/>
</dbReference>
<protein>
    <submittedName>
        <fullName evidence="4">TonB-dependent receptor plug domain-containing protein</fullName>
    </submittedName>
</protein>
<evidence type="ECO:0000256" key="2">
    <source>
        <dbReference type="SAM" id="SignalP"/>
    </source>
</evidence>
<comment type="similarity">
    <text evidence="1">Belongs to the TonB-dependent receptor family.</text>
</comment>
<dbReference type="Proteomes" id="UP001300692">
    <property type="component" value="Unassembled WGS sequence"/>
</dbReference>
<keyword evidence="1" id="KW-0998">Cell outer membrane</keyword>
<evidence type="ECO:0000259" key="3">
    <source>
        <dbReference type="Pfam" id="PF07715"/>
    </source>
</evidence>
<keyword evidence="1" id="KW-1134">Transmembrane beta strand</keyword>
<comment type="subcellular location">
    <subcellularLocation>
        <location evidence="1">Cell outer membrane</location>
        <topology evidence="1">Multi-pass membrane protein</topology>
    </subcellularLocation>
</comment>
<feature type="signal peptide" evidence="2">
    <location>
        <begin position="1"/>
        <end position="18"/>
    </location>
</feature>
<accession>A0ABT3CSH7</accession>
<sequence>MKLIFTLLMGLITVCSSAQHTRGTVTAFGDVPLRRVEVKAKSGANTLTNERGEFVLETKKKDALTFSAAGFVDKRIKKRDNADINVNLLIEDWTGAEEEAVSNRHISAADMKKGLETVGYTNYEYYEMSSIYEVLRREHPGIRMDESGQDKNVYLVNQGVHSISMSQEALLVVDGSIVDDISMIQPMQIKSIKVLLGPDAAHWGVRGANGVIEIDLMNGER</sequence>
<keyword evidence="4" id="KW-0675">Receptor</keyword>
<dbReference type="Pfam" id="PF07715">
    <property type="entry name" value="Plug"/>
    <property type="match status" value="1"/>
</dbReference>
<keyword evidence="1" id="KW-0812">Transmembrane</keyword>
<gene>
    <name evidence="4" type="ORF">N7U62_08305</name>
</gene>
<evidence type="ECO:0000313" key="5">
    <source>
        <dbReference type="Proteomes" id="UP001300692"/>
    </source>
</evidence>
<dbReference type="RefSeq" id="WP_264137477.1">
    <property type="nucleotide sequence ID" value="NZ_JAOYOD010000001.1"/>
</dbReference>
<dbReference type="InterPro" id="IPR039426">
    <property type="entry name" value="TonB-dep_rcpt-like"/>
</dbReference>
<reference evidence="4 5" key="1">
    <citation type="submission" date="2022-10" db="EMBL/GenBank/DDBJ databases">
        <title>Comparative genomics and taxonomic characterization of three novel marine species of genus Reichenbachiella exhibiting antioxidant and polysaccharide degradation activities.</title>
        <authorList>
            <person name="Muhammad N."/>
            <person name="Lee Y.-J."/>
            <person name="Ko J."/>
            <person name="Kim S.-G."/>
        </authorList>
    </citation>
    <scope>NUCLEOTIDE SEQUENCE [LARGE SCALE GENOMIC DNA]</scope>
    <source>
        <strain evidence="4 5">ABR2-5</strain>
    </source>
</reference>
<feature type="domain" description="TonB-dependent receptor plug" evidence="3">
    <location>
        <begin position="128"/>
        <end position="211"/>
    </location>
</feature>
<keyword evidence="5" id="KW-1185">Reference proteome</keyword>